<gene>
    <name evidence="2" type="ORF">BU16DRAFT_532719</name>
</gene>
<sequence length="292" mass="32073">MASAIELQGMNDGLKRRHSTRASSTATALSTYTTASSTAARRRSTPAINQQYNSSEDEPPSYYNTQPQEALTASLPKDSPSFAPTHTFWVTPNGMFTRSIPVYDLTSDISTPYTGLSSVYKASVQTALKDHSQTPCYTLTRQSWYGQHYNITDATGASIADWQHPWSSGGAAVLTFPTDSTHSTHAVAVRDKRWYLHNQTFVLNSVTYEWRNDGMFVSQAMTLYKMLGSQRVTVGKYTSKWWWSWSGGGGTLVVDANEVDELVAVVSLAVVLKKKRQRAAERRVSGGGGGGC</sequence>
<name>A0A6A6RD84_9PEZI</name>
<protein>
    <submittedName>
        <fullName evidence="2">Uncharacterized protein</fullName>
    </submittedName>
</protein>
<reference evidence="2" key="1">
    <citation type="journal article" date="2020" name="Stud. Mycol.">
        <title>101 Dothideomycetes genomes: a test case for predicting lifestyles and emergence of pathogens.</title>
        <authorList>
            <person name="Haridas S."/>
            <person name="Albert R."/>
            <person name="Binder M."/>
            <person name="Bloem J."/>
            <person name="Labutti K."/>
            <person name="Salamov A."/>
            <person name="Andreopoulos B."/>
            <person name="Baker S."/>
            <person name="Barry K."/>
            <person name="Bills G."/>
            <person name="Bluhm B."/>
            <person name="Cannon C."/>
            <person name="Castanera R."/>
            <person name="Culley D."/>
            <person name="Daum C."/>
            <person name="Ezra D."/>
            <person name="Gonzalez J."/>
            <person name="Henrissat B."/>
            <person name="Kuo A."/>
            <person name="Liang C."/>
            <person name="Lipzen A."/>
            <person name="Lutzoni F."/>
            <person name="Magnuson J."/>
            <person name="Mondo S."/>
            <person name="Nolan M."/>
            <person name="Ohm R."/>
            <person name="Pangilinan J."/>
            <person name="Park H.-J."/>
            <person name="Ramirez L."/>
            <person name="Alfaro M."/>
            <person name="Sun H."/>
            <person name="Tritt A."/>
            <person name="Yoshinaga Y."/>
            <person name="Zwiers L.-H."/>
            <person name="Turgeon B."/>
            <person name="Goodwin S."/>
            <person name="Spatafora J."/>
            <person name="Crous P."/>
            <person name="Grigoriev I."/>
        </authorList>
    </citation>
    <scope>NUCLEOTIDE SEQUENCE</scope>
    <source>
        <strain evidence="2">CBS 269.34</strain>
    </source>
</reference>
<dbReference type="AlphaFoldDB" id="A0A6A6RD84"/>
<dbReference type="EMBL" id="MU004181">
    <property type="protein sequence ID" value="KAF2502356.1"/>
    <property type="molecule type" value="Genomic_DNA"/>
</dbReference>
<feature type="compositionally biased region" description="Low complexity" evidence="1">
    <location>
        <begin position="21"/>
        <end position="39"/>
    </location>
</feature>
<dbReference type="OrthoDB" id="21214at2759"/>
<evidence type="ECO:0000313" key="2">
    <source>
        <dbReference type="EMBL" id="KAF2502356.1"/>
    </source>
</evidence>
<dbReference type="Proteomes" id="UP000799750">
    <property type="component" value="Unassembled WGS sequence"/>
</dbReference>
<organism evidence="2 3">
    <name type="scientific">Lophium mytilinum</name>
    <dbReference type="NCBI Taxonomy" id="390894"/>
    <lineage>
        <taxon>Eukaryota</taxon>
        <taxon>Fungi</taxon>
        <taxon>Dikarya</taxon>
        <taxon>Ascomycota</taxon>
        <taxon>Pezizomycotina</taxon>
        <taxon>Dothideomycetes</taxon>
        <taxon>Pleosporomycetidae</taxon>
        <taxon>Mytilinidiales</taxon>
        <taxon>Mytilinidiaceae</taxon>
        <taxon>Lophium</taxon>
    </lineage>
</organism>
<evidence type="ECO:0000313" key="3">
    <source>
        <dbReference type="Proteomes" id="UP000799750"/>
    </source>
</evidence>
<evidence type="ECO:0000256" key="1">
    <source>
        <dbReference type="SAM" id="MobiDB-lite"/>
    </source>
</evidence>
<accession>A0A6A6RD84</accession>
<proteinExistence type="predicted"/>
<feature type="region of interest" description="Disordered" evidence="1">
    <location>
        <begin position="1"/>
        <end position="65"/>
    </location>
</feature>
<keyword evidence="3" id="KW-1185">Reference proteome</keyword>